<reference evidence="1 2" key="1">
    <citation type="submission" date="2023-07" db="EMBL/GenBank/DDBJ databases">
        <authorList>
            <person name="Girao M."/>
            <person name="Carvalho M.F."/>
        </authorList>
    </citation>
    <scope>NUCLEOTIDE SEQUENCE [LARGE SCALE GENOMIC DNA]</scope>
    <source>
        <strain evidence="1 2">66/93</strain>
    </source>
</reference>
<dbReference type="Proteomes" id="UP001348641">
    <property type="component" value="Unassembled WGS sequence"/>
</dbReference>
<gene>
    <name evidence="1" type="ORF">Q8A49_18295</name>
</gene>
<evidence type="ECO:0000313" key="1">
    <source>
        <dbReference type="EMBL" id="MEE2052453.1"/>
    </source>
</evidence>
<dbReference type="InterPro" id="IPR029083">
    <property type="entry name" value="Imm32"/>
</dbReference>
<organism evidence="1 2">
    <name type="scientific">Nocardiopsis tropica</name>
    <dbReference type="NCBI Taxonomy" id="109330"/>
    <lineage>
        <taxon>Bacteria</taxon>
        <taxon>Bacillati</taxon>
        <taxon>Actinomycetota</taxon>
        <taxon>Actinomycetes</taxon>
        <taxon>Streptosporangiales</taxon>
        <taxon>Nocardiopsidaceae</taxon>
        <taxon>Nocardiopsis</taxon>
    </lineage>
</organism>
<protein>
    <submittedName>
        <fullName evidence="1">Uncharacterized protein</fullName>
    </submittedName>
</protein>
<comment type="caution">
    <text evidence="1">The sequence shown here is derived from an EMBL/GenBank/DDBJ whole genome shotgun (WGS) entry which is preliminary data.</text>
</comment>
<dbReference type="RefSeq" id="WP_330159482.1">
    <property type="nucleotide sequence ID" value="NZ_BAAAJA010000021.1"/>
</dbReference>
<dbReference type="EMBL" id="JAUUCC010000046">
    <property type="protein sequence ID" value="MEE2052453.1"/>
    <property type="molecule type" value="Genomic_DNA"/>
</dbReference>
<dbReference type="Pfam" id="PF15566">
    <property type="entry name" value="Imm32"/>
    <property type="match status" value="1"/>
</dbReference>
<proteinExistence type="predicted"/>
<evidence type="ECO:0000313" key="2">
    <source>
        <dbReference type="Proteomes" id="UP001348641"/>
    </source>
</evidence>
<name>A0ABU7KT31_9ACTN</name>
<sequence length="135" mass="14131">MILSRDTVCDEVDLTASAEELNRLADAVAEGEGLLGSTAPTADALAGVEVKKTPGPGVLIHLDSERQILVISGDAAGRAVLADNVRDMASAEDGGHLHIDYYPGHFYLAEGSVPLVVNSPHGGMPTRWSGGRRDQ</sequence>
<accession>A0ABU7KT31</accession>